<organism evidence="4 5">
    <name type="scientific">Haloterrigena turkmenica (strain ATCC 51198 / DSM 5511 / JCM 9101 / NCIMB 13204 / VKM B-1734 / 4k)</name>
    <name type="common">Halococcus turkmenicus</name>
    <dbReference type="NCBI Taxonomy" id="543526"/>
    <lineage>
        <taxon>Archaea</taxon>
        <taxon>Methanobacteriati</taxon>
        <taxon>Methanobacteriota</taxon>
        <taxon>Stenosarchaea group</taxon>
        <taxon>Halobacteria</taxon>
        <taxon>Halobacteriales</taxon>
        <taxon>Natrialbaceae</taxon>
        <taxon>Haloterrigena</taxon>
    </lineage>
</organism>
<dbReference type="KEGG" id="htu:Htur_5067"/>
<evidence type="ECO:0000256" key="2">
    <source>
        <dbReference type="SAM" id="Phobius"/>
    </source>
</evidence>
<protein>
    <recommendedName>
        <fullName evidence="3">Archaeal Type IV pilin N-terminal domain-containing protein</fullName>
    </recommendedName>
</protein>
<evidence type="ECO:0000256" key="1">
    <source>
        <dbReference type="SAM" id="MobiDB-lite"/>
    </source>
</evidence>
<sequence>MATNTQRAISPIIGVVLLIGITIALAATVAGFVLAMDMPSEPALEPTDETDTPTADFEATASRTATVLEHTGGDRLDAARVTIILADGTQSWGDGEIREGDRTSVSGSVERLEWSDGEQTVTLAEFEG</sequence>
<dbReference type="AlphaFoldDB" id="D2S3K7"/>
<evidence type="ECO:0000313" key="4">
    <source>
        <dbReference type="EMBL" id="ADB63954.1"/>
    </source>
</evidence>
<dbReference type="EMBL" id="CP001865">
    <property type="protein sequence ID" value="ADB63954.1"/>
    <property type="molecule type" value="Genomic_DNA"/>
</dbReference>
<dbReference type="NCBIfam" id="TIGR02537">
    <property type="entry name" value="arch_flag_Nterm"/>
    <property type="match status" value="1"/>
</dbReference>
<dbReference type="Pfam" id="PF07790">
    <property type="entry name" value="Pilin_N"/>
    <property type="match status" value="1"/>
</dbReference>
<feature type="region of interest" description="Disordered" evidence="1">
    <location>
        <begin position="92"/>
        <end position="114"/>
    </location>
</feature>
<keyword evidence="4" id="KW-0614">Plasmid</keyword>
<gene>
    <name evidence="4" type="ordered locus">Htur_5067</name>
</gene>
<dbReference type="InterPro" id="IPR012859">
    <property type="entry name" value="Pilin_N_archaeal"/>
</dbReference>
<feature type="transmembrane region" description="Helical" evidence="2">
    <location>
        <begin position="12"/>
        <end position="35"/>
    </location>
</feature>
<evidence type="ECO:0000259" key="3">
    <source>
        <dbReference type="Pfam" id="PF07790"/>
    </source>
</evidence>
<feature type="domain" description="Archaeal Type IV pilin N-terminal" evidence="3">
    <location>
        <begin position="7"/>
        <end position="86"/>
    </location>
</feature>
<dbReference type="RefSeq" id="WP_012946193.1">
    <property type="nucleotide sequence ID" value="NC_013748.1"/>
</dbReference>
<dbReference type="HOGENOM" id="CLU_1954617_0_0_2"/>
<dbReference type="InterPro" id="IPR013373">
    <property type="entry name" value="Flagellin/pilin_N_arc"/>
</dbReference>
<proteinExistence type="predicted"/>
<evidence type="ECO:0000313" key="5">
    <source>
        <dbReference type="Proteomes" id="UP000001903"/>
    </source>
</evidence>
<name>D2S3K7_HALTV</name>
<keyword evidence="2" id="KW-0812">Transmembrane</keyword>
<dbReference type="Proteomes" id="UP000001903">
    <property type="component" value="Plasmid pHTUR05"/>
</dbReference>
<dbReference type="GeneID" id="8745872"/>
<reference evidence="4 5" key="1">
    <citation type="journal article" date="2010" name="Stand. Genomic Sci.">
        <title>Complete genome sequence of Haloterrigena turkmenica type strain (4k).</title>
        <authorList>
            <person name="Saunders E."/>
            <person name="Tindall B.J."/>
            <person name="Fahnrich R."/>
            <person name="Lapidus A."/>
            <person name="Copeland A."/>
            <person name="Del Rio T.G."/>
            <person name="Lucas S."/>
            <person name="Chen F."/>
            <person name="Tice H."/>
            <person name="Cheng J.F."/>
            <person name="Han C."/>
            <person name="Detter J.C."/>
            <person name="Bruce D."/>
            <person name="Goodwin L."/>
            <person name="Chain P."/>
            <person name="Pitluck S."/>
            <person name="Pati A."/>
            <person name="Ivanova N."/>
            <person name="Mavromatis K."/>
            <person name="Chen A."/>
            <person name="Palaniappan K."/>
            <person name="Land M."/>
            <person name="Hauser L."/>
            <person name="Chang Y.J."/>
            <person name="Jeffries C.D."/>
            <person name="Brettin T."/>
            <person name="Rohde M."/>
            <person name="Goker M."/>
            <person name="Bristow J."/>
            <person name="Eisen J.A."/>
            <person name="Markowitz V."/>
            <person name="Hugenholtz P."/>
            <person name="Klenk H.P."/>
            <person name="Kyrpides N.C."/>
        </authorList>
    </citation>
    <scope>NUCLEOTIDE SEQUENCE [LARGE SCALE GENOMIC DNA]</scope>
    <source>
        <strain evidence="5">ATCC 51198 / DSM 5511 / JCM 9101 / NCIMB 13204 / VKM B-1734 / 4k</strain>
    </source>
</reference>
<keyword evidence="2" id="KW-0472">Membrane</keyword>
<accession>D2S3K7</accession>
<keyword evidence="5" id="KW-1185">Reference proteome</keyword>
<geneLocation type="plasmid" evidence="4 5">
    <name>pHTUR05</name>
</geneLocation>
<keyword evidence="2" id="KW-1133">Transmembrane helix</keyword>